<dbReference type="EMBL" id="MASW01000006">
    <property type="protein sequence ID" value="PXY21331.1"/>
    <property type="molecule type" value="Genomic_DNA"/>
</dbReference>
<dbReference type="OrthoDB" id="5243844at2"/>
<dbReference type="CDD" id="cd07377">
    <property type="entry name" value="WHTH_GntR"/>
    <property type="match status" value="1"/>
</dbReference>
<dbReference type="PANTHER" id="PTHR43537:SF45">
    <property type="entry name" value="GNTR FAMILY REGULATORY PROTEIN"/>
    <property type="match status" value="1"/>
</dbReference>
<keyword evidence="2" id="KW-1185">Reference proteome</keyword>
<dbReference type="Pfam" id="PF00392">
    <property type="entry name" value="GntR"/>
    <property type="match status" value="1"/>
</dbReference>
<protein>
    <submittedName>
        <fullName evidence="1">GntR family transcriptional regulator</fullName>
    </submittedName>
</protein>
<comment type="caution">
    <text evidence="1">The sequence shown here is derived from an EMBL/GenBank/DDBJ whole genome shotgun (WGS) entry which is preliminary data.</text>
</comment>
<dbReference type="SUPFAM" id="SSF46785">
    <property type="entry name" value="Winged helix' DNA-binding domain"/>
    <property type="match status" value="1"/>
</dbReference>
<dbReference type="Gene3D" id="1.20.120.530">
    <property type="entry name" value="GntR ligand-binding domain-like"/>
    <property type="match status" value="1"/>
</dbReference>
<dbReference type="AlphaFoldDB" id="A0A2V4AM11"/>
<gene>
    <name evidence="1" type="ORF">BAY60_28235</name>
</gene>
<dbReference type="SMART" id="SM00345">
    <property type="entry name" value="HTH_GNTR"/>
    <property type="match status" value="1"/>
</dbReference>
<dbReference type="InterPro" id="IPR000524">
    <property type="entry name" value="Tscrpt_reg_HTH_GntR"/>
</dbReference>
<dbReference type="Gene3D" id="1.10.10.10">
    <property type="entry name" value="Winged helix-like DNA-binding domain superfamily/Winged helix DNA-binding domain"/>
    <property type="match status" value="1"/>
</dbReference>
<dbReference type="Pfam" id="PF07729">
    <property type="entry name" value="FCD"/>
    <property type="match status" value="1"/>
</dbReference>
<sequence>MRTASRMRLQDDVLAVLRDAILGGQFAPGERLSEVALADQLEVSRGPVRVALAQLAHEGIVTIEPHKGASVPLMSREDVEEIYTLRLALETLAARRAVHRSKAADHEALSAAMTVIRDALASGDRRAIADADLQFHDAFYQAAHHRRLHASWRAIRSQVSLLLYSRNTVAVTTKEVIVDEHDHLARLLRERDEESLVSAVTEHIKGSYERLLERYDR</sequence>
<reference evidence="1 2" key="1">
    <citation type="submission" date="2016-07" db="EMBL/GenBank/DDBJ databases">
        <title>Draft genome sequence of Prauserella muralis DSM 45305, isolated from a mould-covered wall in an indoor environment.</title>
        <authorList>
            <person name="Ruckert C."/>
            <person name="Albersmeier A."/>
            <person name="Jiang C.-L."/>
            <person name="Jiang Y."/>
            <person name="Kalinowski J."/>
            <person name="Schneider O."/>
            <person name="Winkler A."/>
            <person name="Zotchev S.B."/>
        </authorList>
    </citation>
    <scope>NUCLEOTIDE SEQUENCE [LARGE SCALE GENOMIC DNA]</scope>
    <source>
        <strain evidence="1 2">DSM 45305</strain>
    </source>
</reference>
<dbReference type="Proteomes" id="UP000249915">
    <property type="component" value="Unassembled WGS sequence"/>
</dbReference>
<dbReference type="PANTHER" id="PTHR43537">
    <property type="entry name" value="TRANSCRIPTIONAL REGULATOR, GNTR FAMILY"/>
    <property type="match status" value="1"/>
</dbReference>
<dbReference type="SUPFAM" id="SSF48008">
    <property type="entry name" value="GntR ligand-binding domain-like"/>
    <property type="match status" value="1"/>
</dbReference>
<evidence type="ECO:0000313" key="2">
    <source>
        <dbReference type="Proteomes" id="UP000249915"/>
    </source>
</evidence>
<name>A0A2V4AM11_9PSEU</name>
<evidence type="ECO:0000313" key="1">
    <source>
        <dbReference type="EMBL" id="PXY21331.1"/>
    </source>
</evidence>
<dbReference type="PROSITE" id="PS50949">
    <property type="entry name" value="HTH_GNTR"/>
    <property type="match status" value="1"/>
</dbReference>
<dbReference type="InterPro" id="IPR011711">
    <property type="entry name" value="GntR_C"/>
</dbReference>
<dbReference type="InterPro" id="IPR036388">
    <property type="entry name" value="WH-like_DNA-bd_sf"/>
</dbReference>
<dbReference type="SMART" id="SM00895">
    <property type="entry name" value="FCD"/>
    <property type="match status" value="1"/>
</dbReference>
<accession>A0A2V4AM11</accession>
<organism evidence="1 2">
    <name type="scientific">Prauserella muralis</name>
    <dbReference type="NCBI Taxonomy" id="588067"/>
    <lineage>
        <taxon>Bacteria</taxon>
        <taxon>Bacillati</taxon>
        <taxon>Actinomycetota</taxon>
        <taxon>Actinomycetes</taxon>
        <taxon>Pseudonocardiales</taxon>
        <taxon>Pseudonocardiaceae</taxon>
        <taxon>Prauserella</taxon>
    </lineage>
</organism>
<dbReference type="InterPro" id="IPR036390">
    <property type="entry name" value="WH_DNA-bd_sf"/>
</dbReference>
<dbReference type="GO" id="GO:0003700">
    <property type="term" value="F:DNA-binding transcription factor activity"/>
    <property type="evidence" value="ECO:0007669"/>
    <property type="project" value="InterPro"/>
</dbReference>
<dbReference type="InterPro" id="IPR008920">
    <property type="entry name" value="TF_FadR/GntR_C"/>
</dbReference>
<proteinExistence type="predicted"/>